<gene>
    <name evidence="9" type="ORF">FSP39_014981</name>
</gene>
<dbReference type="CDD" id="cd06526">
    <property type="entry name" value="metazoan_ACD"/>
    <property type="match status" value="1"/>
</dbReference>
<keyword evidence="1" id="KW-0273">Eye lens protein</keyword>
<feature type="domain" description="SHSP" evidence="8">
    <location>
        <begin position="71"/>
        <end position="180"/>
    </location>
</feature>
<dbReference type="PANTHER" id="PTHR45640">
    <property type="entry name" value="HEAT SHOCK PROTEIN HSP-12.2-RELATED"/>
    <property type="match status" value="1"/>
</dbReference>
<sequence length="189" mass="21787">MALRHWQYDPYGRRHGAYPPGSMWDDPWHDGFFEFPTPSRIFGQHFGIGLTEDDLLPPVMWRGAHVRPRANRQLLQQTGMSQVTNDEKEFRAMVDVAHFKPEEINVKTKDNKVIISAKHEEQQDEHGFIKREFTRQYVLPKDVDPNTVTSSLSHDGILTVKAPKLALEAPKERSIPIQHHGNQAVMDTK</sequence>
<evidence type="ECO:0000256" key="7">
    <source>
        <dbReference type="RuleBase" id="RU003616"/>
    </source>
</evidence>
<dbReference type="PROSITE" id="PS01031">
    <property type="entry name" value="SHSP"/>
    <property type="match status" value="1"/>
</dbReference>
<dbReference type="SUPFAM" id="SSF49764">
    <property type="entry name" value="HSP20-like chaperones"/>
    <property type="match status" value="1"/>
</dbReference>
<dbReference type="InterPro" id="IPR055269">
    <property type="entry name" value="Alpha-crystallin/HSP_16"/>
</dbReference>
<dbReference type="AlphaFoldDB" id="A0AA88YKA1"/>
<evidence type="ECO:0000259" key="8">
    <source>
        <dbReference type="PROSITE" id="PS01031"/>
    </source>
</evidence>
<dbReference type="GO" id="GO:0046872">
    <property type="term" value="F:metal ion binding"/>
    <property type="evidence" value="ECO:0007669"/>
    <property type="project" value="UniProtKB-KW"/>
</dbReference>
<accession>A0AA88YKA1</accession>
<keyword evidence="2 5" id="KW-0479">Metal-binding</keyword>
<dbReference type="GO" id="GO:0042026">
    <property type="term" value="P:protein refolding"/>
    <property type="evidence" value="ECO:0007669"/>
    <property type="project" value="TreeGrafter"/>
</dbReference>
<reference evidence="9" key="1">
    <citation type="submission" date="2019-08" db="EMBL/GenBank/DDBJ databases">
        <title>The improved chromosome-level genome for the pearl oyster Pinctada fucata martensii using PacBio sequencing and Hi-C.</title>
        <authorList>
            <person name="Zheng Z."/>
        </authorList>
    </citation>
    <scope>NUCLEOTIDE SEQUENCE</scope>
    <source>
        <strain evidence="9">ZZ-2019</strain>
        <tissue evidence="9">Adductor muscle</tissue>
    </source>
</reference>
<dbReference type="PIRSF" id="PIRSF036514">
    <property type="entry name" value="Sm_HSP_B1"/>
    <property type="match status" value="1"/>
</dbReference>
<dbReference type="InterPro" id="IPR008978">
    <property type="entry name" value="HSP20-like_chaperone"/>
</dbReference>
<dbReference type="GO" id="GO:0009408">
    <property type="term" value="P:response to heat"/>
    <property type="evidence" value="ECO:0007669"/>
    <property type="project" value="TreeGrafter"/>
</dbReference>
<dbReference type="GO" id="GO:0051082">
    <property type="term" value="F:unfolded protein binding"/>
    <property type="evidence" value="ECO:0007669"/>
    <property type="project" value="TreeGrafter"/>
</dbReference>
<evidence type="ECO:0000256" key="2">
    <source>
        <dbReference type="ARBA" id="ARBA00022723"/>
    </source>
</evidence>
<evidence type="ECO:0000256" key="4">
    <source>
        <dbReference type="PIRNR" id="PIRNR036514"/>
    </source>
</evidence>
<proteinExistence type="inferred from homology"/>
<keyword evidence="10" id="KW-1185">Reference proteome</keyword>
<dbReference type="EMBL" id="VSWD01000005">
    <property type="protein sequence ID" value="KAK3102927.1"/>
    <property type="molecule type" value="Genomic_DNA"/>
</dbReference>
<dbReference type="Gene3D" id="2.60.40.790">
    <property type="match status" value="1"/>
</dbReference>
<dbReference type="GO" id="GO:0043066">
    <property type="term" value="P:negative regulation of apoptotic process"/>
    <property type="evidence" value="ECO:0007669"/>
    <property type="project" value="TreeGrafter"/>
</dbReference>
<dbReference type="GO" id="GO:0005737">
    <property type="term" value="C:cytoplasm"/>
    <property type="evidence" value="ECO:0007669"/>
    <property type="project" value="TreeGrafter"/>
</dbReference>
<dbReference type="GO" id="GO:0005212">
    <property type="term" value="F:structural constituent of eye lens"/>
    <property type="evidence" value="ECO:0007669"/>
    <property type="project" value="UniProtKB-KW"/>
</dbReference>
<evidence type="ECO:0000256" key="1">
    <source>
        <dbReference type="ARBA" id="ARBA00022613"/>
    </source>
</evidence>
<dbReference type="InterPro" id="IPR002068">
    <property type="entry name" value="A-crystallin/Hsp20_dom"/>
</dbReference>
<name>A0AA88YKA1_PINIB</name>
<evidence type="ECO:0000313" key="9">
    <source>
        <dbReference type="EMBL" id="KAK3102927.1"/>
    </source>
</evidence>
<evidence type="ECO:0000256" key="3">
    <source>
        <dbReference type="ARBA" id="ARBA00022833"/>
    </source>
</evidence>
<dbReference type="Proteomes" id="UP001186944">
    <property type="component" value="Unassembled WGS sequence"/>
</dbReference>
<feature type="binding site" evidence="5">
    <location>
        <position position="119"/>
    </location>
    <ligand>
        <name>Zn(2+)</name>
        <dbReference type="ChEBI" id="CHEBI:29105"/>
        <label>1</label>
    </ligand>
</feature>
<feature type="binding site" evidence="5">
    <location>
        <position position="126"/>
    </location>
    <ligand>
        <name>Zn(2+)</name>
        <dbReference type="ChEBI" id="CHEBI:29105"/>
        <label>1</label>
    </ligand>
</feature>
<dbReference type="PRINTS" id="PR00299">
    <property type="entry name" value="ACRYSTALLIN"/>
</dbReference>
<organism evidence="9 10">
    <name type="scientific">Pinctada imbricata</name>
    <name type="common">Atlantic pearl-oyster</name>
    <name type="synonym">Pinctada martensii</name>
    <dbReference type="NCBI Taxonomy" id="66713"/>
    <lineage>
        <taxon>Eukaryota</taxon>
        <taxon>Metazoa</taxon>
        <taxon>Spiralia</taxon>
        <taxon>Lophotrochozoa</taxon>
        <taxon>Mollusca</taxon>
        <taxon>Bivalvia</taxon>
        <taxon>Autobranchia</taxon>
        <taxon>Pteriomorphia</taxon>
        <taxon>Pterioida</taxon>
        <taxon>Pterioidea</taxon>
        <taxon>Pteriidae</taxon>
        <taxon>Pinctada</taxon>
    </lineage>
</organism>
<dbReference type="InterPro" id="IPR003090">
    <property type="entry name" value="Alpha-crystallin_N"/>
</dbReference>
<comment type="caution">
    <text evidence="9">The sequence shown here is derived from an EMBL/GenBank/DDBJ whole genome shotgun (WGS) entry which is preliminary data.</text>
</comment>
<evidence type="ECO:0000313" key="10">
    <source>
        <dbReference type="Proteomes" id="UP001186944"/>
    </source>
</evidence>
<evidence type="ECO:0000256" key="5">
    <source>
        <dbReference type="PIRSR" id="PIRSR036514-1"/>
    </source>
</evidence>
<feature type="binding site" evidence="5">
    <location>
        <position position="121"/>
    </location>
    <ligand>
        <name>Zn(2+)</name>
        <dbReference type="ChEBI" id="CHEBI:29105"/>
        <label>1</label>
    </ligand>
</feature>
<dbReference type="Pfam" id="PF00011">
    <property type="entry name" value="HSP20"/>
    <property type="match status" value="1"/>
</dbReference>
<dbReference type="InterPro" id="IPR001436">
    <property type="entry name" value="Alpha-crystallin/sHSP_animal"/>
</dbReference>
<comment type="similarity">
    <text evidence="4 6 7">Belongs to the small heat shock protein (HSP20) family.</text>
</comment>
<dbReference type="PANTHER" id="PTHR45640:SF26">
    <property type="entry name" value="RE23625P"/>
    <property type="match status" value="1"/>
</dbReference>
<dbReference type="Pfam" id="PF00525">
    <property type="entry name" value="Crystallin"/>
    <property type="match status" value="1"/>
</dbReference>
<protein>
    <recommendedName>
        <fullName evidence="8">SHSP domain-containing protein</fullName>
    </recommendedName>
</protein>
<keyword evidence="3 5" id="KW-0862">Zinc</keyword>
<dbReference type="GO" id="GO:0005634">
    <property type="term" value="C:nucleus"/>
    <property type="evidence" value="ECO:0007669"/>
    <property type="project" value="TreeGrafter"/>
</dbReference>
<evidence type="ECO:0000256" key="6">
    <source>
        <dbReference type="PROSITE-ProRule" id="PRU00285"/>
    </source>
</evidence>